<protein>
    <submittedName>
        <fullName evidence="2">Uncharacterized protein</fullName>
    </submittedName>
</protein>
<sequence>MSVKDCLLALRASAGRKNRPEGNSRALGPSAKKGRAPEKATILLHAPSSVKRPQRARGSKIPRPQKSIEGYEEGGTHAARDCEKGRTDVGPIKRAHAERGS</sequence>
<proteinExistence type="predicted"/>
<evidence type="ECO:0000313" key="3">
    <source>
        <dbReference type="Proteomes" id="UP001066276"/>
    </source>
</evidence>
<evidence type="ECO:0000313" key="2">
    <source>
        <dbReference type="EMBL" id="KAJ1187276.1"/>
    </source>
</evidence>
<organism evidence="2 3">
    <name type="scientific">Pleurodeles waltl</name>
    <name type="common">Iberian ribbed newt</name>
    <dbReference type="NCBI Taxonomy" id="8319"/>
    <lineage>
        <taxon>Eukaryota</taxon>
        <taxon>Metazoa</taxon>
        <taxon>Chordata</taxon>
        <taxon>Craniata</taxon>
        <taxon>Vertebrata</taxon>
        <taxon>Euteleostomi</taxon>
        <taxon>Amphibia</taxon>
        <taxon>Batrachia</taxon>
        <taxon>Caudata</taxon>
        <taxon>Salamandroidea</taxon>
        <taxon>Salamandridae</taxon>
        <taxon>Pleurodelinae</taxon>
        <taxon>Pleurodeles</taxon>
    </lineage>
</organism>
<name>A0AAV7UF22_PLEWA</name>
<comment type="caution">
    <text evidence="2">The sequence shown here is derived from an EMBL/GenBank/DDBJ whole genome shotgun (WGS) entry which is preliminary data.</text>
</comment>
<accession>A0AAV7UF22</accession>
<keyword evidence="3" id="KW-1185">Reference proteome</keyword>
<dbReference type="EMBL" id="JANPWB010000005">
    <property type="protein sequence ID" value="KAJ1187276.1"/>
    <property type="molecule type" value="Genomic_DNA"/>
</dbReference>
<feature type="compositionally biased region" description="Basic and acidic residues" evidence="1">
    <location>
        <begin position="74"/>
        <end position="87"/>
    </location>
</feature>
<dbReference type="AlphaFoldDB" id="A0AAV7UF22"/>
<evidence type="ECO:0000256" key="1">
    <source>
        <dbReference type="SAM" id="MobiDB-lite"/>
    </source>
</evidence>
<reference evidence="2" key="1">
    <citation type="journal article" date="2022" name="bioRxiv">
        <title>Sequencing and chromosome-scale assembly of the giantPleurodeles waltlgenome.</title>
        <authorList>
            <person name="Brown T."/>
            <person name="Elewa A."/>
            <person name="Iarovenko S."/>
            <person name="Subramanian E."/>
            <person name="Araus A.J."/>
            <person name="Petzold A."/>
            <person name="Susuki M."/>
            <person name="Suzuki K.-i.T."/>
            <person name="Hayashi T."/>
            <person name="Toyoda A."/>
            <person name="Oliveira C."/>
            <person name="Osipova E."/>
            <person name="Leigh N.D."/>
            <person name="Simon A."/>
            <person name="Yun M.H."/>
        </authorList>
    </citation>
    <scope>NUCLEOTIDE SEQUENCE</scope>
    <source>
        <strain evidence="2">20211129_DDA</strain>
        <tissue evidence="2">Liver</tissue>
    </source>
</reference>
<dbReference type="Proteomes" id="UP001066276">
    <property type="component" value="Chromosome 3_1"/>
</dbReference>
<gene>
    <name evidence="2" type="ORF">NDU88_004054</name>
</gene>
<feature type="region of interest" description="Disordered" evidence="1">
    <location>
        <begin position="12"/>
        <end position="101"/>
    </location>
</feature>